<evidence type="ECO:0000313" key="11">
    <source>
        <dbReference type="Proteomes" id="UP000178700"/>
    </source>
</evidence>
<protein>
    <recommendedName>
        <fullName evidence="5">Arsenite methyltransferase</fullName>
        <ecNumber evidence="4">2.1.1.137</ecNumber>
    </recommendedName>
</protein>
<dbReference type="InterPro" id="IPR029063">
    <property type="entry name" value="SAM-dependent_MTases_sf"/>
</dbReference>
<evidence type="ECO:0000256" key="4">
    <source>
        <dbReference type="ARBA" id="ARBA00034521"/>
    </source>
</evidence>
<evidence type="ECO:0000256" key="3">
    <source>
        <dbReference type="ARBA" id="ARBA00034487"/>
    </source>
</evidence>
<sequence>MFTDPVKNLKALGLREDAIVADLGAGTGFYSIAAGKLVPQGKVYAIEVVKDFLETIKNKVKEAHLRNVEIIWGNIEKLGGTKIGDGVVDTVIASNVLFQVEDKKNFILEVKRILKKGGSALLVDWSESSVMGAKIIIPRERAREMFEAEGFVFDREIDAGAHHYGMILNKL</sequence>
<dbReference type="EMBL" id="MFTJ01000037">
    <property type="protein sequence ID" value="OGI64805.1"/>
    <property type="molecule type" value="Genomic_DNA"/>
</dbReference>
<dbReference type="InterPro" id="IPR026669">
    <property type="entry name" value="Arsenite_MeTrfase-like"/>
</dbReference>
<accession>A0A1F6V5B2</accession>
<comment type="catalytic activity">
    <reaction evidence="8">
        <text>arsenic triglutathione + 3 [thioredoxin]-dithiol + 3 S-adenosyl-L-methionine = trimethylarsine + 3 [thioredoxin]-disulfide + 3 glutathione + 3 S-adenosyl-L-homocysteine + 3 H(+)</text>
        <dbReference type="Rhea" id="RHEA:69432"/>
        <dbReference type="Rhea" id="RHEA-COMP:10698"/>
        <dbReference type="Rhea" id="RHEA-COMP:10700"/>
        <dbReference type="ChEBI" id="CHEBI:15378"/>
        <dbReference type="ChEBI" id="CHEBI:27130"/>
        <dbReference type="ChEBI" id="CHEBI:29950"/>
        <dbReference type="ChEBI" id="CHEBI:50058"/>
        <dbReference type="ChEBI" id="CHEBI:57856"/>
        <dbReference type="ChEBI" id="CHEBI:57925"/>
        <dbReference type="ChEBI" id="CHEBI:59789"/>
        <dbReference type="ChEBI" id="CHEBI:183640"/>
        <dbReference type="EC" id="2.1.1.137"/>
    </reaction>
</comment>
<evidence type="ECO:0000256" key="7">
    <source>
        <dbReference type="ARBA" id="ARBA00047943"/>
    </source>
</evidence>
<dbReference type="EC" id="2.1.1.137" evidence="4"/>
<dbReference type="PANTHER" id="PTHR43675:SF8">
    <property type="entry name" value="ARSENITE METHYLTRANSFERASE"/>
    <property type="match status" value="1"/>
</dbReference>
<comment type="caution">
    <text evidence="10">The sequence shown here is derived from an EMBL/GenBank/DDBJ whole genome shotgun (WGS) entry which is preliminary data.</text>
</comment>
<dbReference type="Gene3D" id="3.40.50.150">
    <property type="entry name" value="Vaccinia Virus protein VP39"/>
    <property type="match status" value="1"/>
</dbReference>
<dbReference type="InterPro" id="IPR025714">
    <property type="entry name" value="Methyltranfer_dom"/>
</dbReference>
<comment type="catalytic activity">
    <reaction evidence="7">
        <text>arsenic triglutathione + 2 [thioredoxin]-dithiol + 2 S-adenosyl-L-methionine + H2O = dimethylarsinous acid + 2 [thioredoxin]-disulfide + 3 glutathione + 2 S-adenosyl-L-homocysteine + 2 H(+)</text>
        <dbReference type="Rhea" id="RHEA:69464"/>
        <dbReference type="Rhea" id="RHEA-COMP:10698"/>
        <dbReference type="Rhea" id="RHEA-COMP:10700"/>
        <dbReference type="ChEBI" id="CHEBI:15377"/>
        <dbReference type="ChEBI" id="CHEBI:15378"/>
        <dbReference type="ChEBI" id="CHEBI:23808"/>
        <dbReference type="ChEBI" id="CHEBI:29950"/>
        <dbReference type="ChEBI" id="CHEBI:50058"/>
        <dbReference type="ChEBI" id="CHEBI:57856"/>
        <dbReference type="ChEBI" id="CHEBI:57925"/>
        <dbReference type="ChEBI" id="CHEBI:59789"/>
        <dbReference type="ChEBI" id="CHEBI:183640"/>
        <dbReference type="EC" id="2.1.1.137"/>
    </reaction>
</comment>
<feature type="domain" description="Methyltransferase" evidence="9">
    <location>
        <begin position="17"/>
        <end position="126"/>
    </location>
</feature>
<dbReference type="CDD" id="cd02440">
    <property type="entry name" value="AdoMet_MTases"/>
    <property type="match status" value="1"/>
</dbReference>
<evidence type="ECO:0000256" key="8">
    <source>
        <dbReference type="ARBA" id="ARBA00048428"/>
    </source>
</evidence>
<evidence type="ECO:0000256" key="1">
    <source>
        <dbReference type="ARBA" id="ARBA00022679"/>
    </source>
</evidence>
<comment type="similarity">
    <text evidence="3">Belongs to the methyltransferase superfamily. Arsenite methyltransferase family.</text>
</comment>
<evidence type="ECO:0000256" key="2">
    <source>
        <dbReference type="ARBA" id="ARBA00022691"/>
    </source>
</evidence>
<keyword evidence="1" id="KW-0808">Transferase</keyword>
<dbReference type="SUPFAM" id="SSF53335">
    <property type="entry name" value="S-adenosyl-L-methionine-dependent methyltransferases"/>
    <property type="match status" value="1"/>
</dbReference>
<dbReference type="Proteomes" id="UP000178700">
    <property type="component" value="Unassembled WGS sequence"/>
</dbReference>
<dbReference type="PANTHER" id="PTHR43675">
    <property type="entry name" value="ARSENITE METHYLTRANSFERASE"/>
    <property type="match status" value="1"/>
</dbReference>
<dbReference type="Pfam" id="PF13847">
    <property type="entry name" value="Methyltransf_31"/>
    <property type="match status" value="1"/>
</dbReference>
<dbReference type="AlphaFoldDB" id="A0A1F6V5B2"/>
<name>A0A1F6V5B2_9BACT</name>
<keyword evidence="2" id="KW-0949">S-adenosyl-L-methionine</keyword>
<dbReference type="GO" id="GO:0030791">
    <property type="term" value="F:arsenite methyltransferase activity"/>
    <property type="evidence" value="ECO:0007669"/>
    <property type="project" value="UniProtKB-EC"/>
</dbReference>
<evidence type="ECO:0000313" key="10">
    <source>
        <dbReference type="EMBL" id="OGI64805.1"/>
    </source>
</evidence>
<evidence type="ECO:0000256" key="6">
    <source>
        <dbReference type="ARBA" id="ARBA00047941"/>
    </source>
</evidence>
<comment type="catalytic activity">
    <reaction evidence="6">
        <text>arsenic triglutathione + [thioredoxin]-dithiol + S-adenosyl-L-methionine + 2 H2O = methylarsonous acid + [thioredoxin]-disulfide + 3 glutathione + S-adenosyl-L-homocysteine + H(+)</text>
        <dbReference type="Rhea" id="RHEA:69460"/>
        <dbReference type="Rhea" id="RHEA-COMP:10698"/>
        <dbReference type="Rhea" id="RHEA-COMP:10700"/>
        <dbReference type="ChEBI" id="CHEBI:15377"/>
        <dbReference type="ChEBI" id="CHEBI:15378"/>
        <dbReference type="ChEBI" id="CHEBI:17826"/>
        <dbReference type="ChEBI" id="CHEBI:29950"/>
        <dbReference type="ChEBI" id="CHEBI:50058"/>
        <dbReference type="ChEBI" id="CHEBI:57856"/>
        <dbReference type="ChEBI" id="CHEBI:57925"/>
        <dbReference type="ChEBI" id="CHEBI:59789"/>
        <dbReference type="ChEBI" id="CHEBI:183640"/>
        <dbReference type="EC" id="2.1.1.137"/>
    </reaction>
</comment>
<reference evidence="10 11" key="1">
    <citation type="journal article" date="2016" name="Nat. Commun.">
        <title>Thousands of microbial genomes shed light on interconnected biogeochemical processes in an aquifer system.</title>
        <authorList>
            <person name="Anantharaman K."/>
            <person name="Brown C.T."/>
            <person name="Hug L.A."/>
            <person name="Sharon I."/>
            <person name="Castelle C.J."/>
            <person name="Probst A.J."/>
            <person name="Thomas B.C."/>
            <person name="Singh A."/>
            <person name="Wilkins M.J."/>
            <person name="Karaoz U."/>
            <person name="Brodie E.L."/>
            <person name="Williams K.H."/>
            <person name="Hubbard S.S."/>
            <person name="Banfield J.F."/>
        </authorList>
    </citation>
    <scope>NUCLEOTIDE SEQUENCE [LARGE SCALE GENOMIC DNA]</scope>
</reference>
<gene>
    <name evidence="10" type="ORF">A2642_02360</name>
</gene>
<evidence type="ECO:0000259" key="9">
    <source>
        <dbReference type="Pfam" id="PF13847"/>
    </source>
</evidence>
<evidence type="ECO:0000256" key="5">
    <source>
        <dbReference type="ARBA" id="ARBA00034545"/>
    </source>
</evidence>
<proteinExistence type="inferred from homology"/>
<organism evidence="10 11">
    <name type="scientific">Candidatus Nomurabacteria bacterium RIFCSPHIGHO2_01_FULL_39_10</name>
    <dbReference type="NCBI Taxonomy" id="1801733"/>
    <lineage>
        <taxon>Bacteria</taxon>
        <taxon>Candidatus Nomuraibacteriota</taxon>
    </lineage>
</organism>